<dbReference type="Proteomes" id="UP000577419">
    <property type="component" value="Unassembled WGS sequence"/>
</dbReference>
<feature type="transmembrane region" description="Helical" evidence="1">
    <location>
        <begin position="117"/>
        <end position="137"/>
    </location>
</feature>
<name>A0A7J4IW64_9ARCH</name>
<organism evidence="2 3">
    <name type="scientific">Candidatus Iainarchaeum sp</name>
    <dbReference type="NCBI Taxonomy" id="3101447"/>
    <lineage>
        <taxon>Archaea</taxon>
        <taxon>Candidatus Iainarchaeota</taxon>
        <taxon>Candidatus Iainarchaeia</taxon>
        <taxon>Candidatus Iainarchaeales</taxon>
        <taxon>Candidatus Iainarchaeaceae</taxon>
        <taxon>Candidatus Iainarchaeum</taxon>
    </lineage>
</organism>
<evidence type="ECO:0008006" key="4">
    <source>
        <dbReference type="Google" id="ProtNLM"/>
    </source>
</evidence>
<reference evidence="3" key="1">
    <citation type="journal article" date="2020" name="bioRxiv">
        <title>A rank-normalized archaeal taxonomy based on genome phylogeny resolves widespread incomplete and uneven classifications.</title>
        <authorList>
            <person name="Rinke C."/>
            <person name="Chuvochina M."/>
            <person name="Mussig A.J."/>
            <person name="Chaumeil P.-A."/>
            <person name="Waite D.W."/>
            <person name="Whitman W.B."/>
            <person name="Parks D.H."/>
            <person name="Hugenholtz P."/>
        </authorList>
    </citation>
    <scope>NUCLEOTIDE SEQUENCE [LARGE SCALE GENOMIC DNA]</scope>
</reference>
<keyword evidence="1" id="KW-1133">Transmembrane helix</keyword>
<comment type="caution">
    <text evidence="2">The sequence shown here is derived from an EMBL/GenBank/DDBJ whole genome shotgun (WGS) entry which is preliminary data.</text>
</comment>
<evidence type="ECO:0000313" key="3">
    <source>
        <dbReference type="Proteomes" id="UP000577419"/>
    </source>
</evidence>
<feature type="transmembrane region" description="Helical" evidence="1">
    <location>
        <begin position="30"/>
        <end position="48"/>
    </location>
</feature>
<protein>
    <recommendedName>
        <fullName evidence="4">Mechanosensitive ion channel</fullName>
    </recommendedName>
</protein>
<sequence length="227" mass="24655">MADLIQDTISQILASLTTAVSSMIMGLPNLILGLIVAIIFIIIGALLGDAIKKLVAKVLNTAKLDEWAKEHKLKESVGGVPLSELAGTFIKWYIILIFLTQAAEFVALGSLRTFMLALVYYIPIVLAALIIVVLGLLLAKFLRNKIEATNHKYKRTIAVAVEILVIYLAAIIGLRRVGIDVSVLEQAFLIAFTAFVLVVALILGISFGLAFKNDVKALVQNLKREVS</sequence>
<keyword evidence="1" id="KW-0812">Transmembrane</keyword>
<keyword evidence="1" id="KW-0472">Membrane</keyword>
<dbReference type="InterPro" id="IPR008910">
    <property type="entry name" value="MSC_TM_helix"/>
</dbReference>
<evidence type="ECO:0000313" key="2">
    <source>
        <dbReference type="EMBL" id="HIH08485.1"/>
    </source>
</evidence>
<evidence type="ECO:0000256" key="1">
    <source>
        <dbReference type="SAM" id="Phobius"/>
    </source>
</evidence>
<feature type="transmembrane region" description="Helical" evidence="1">
    <location>
        <begin position="187"/>
        <end position="211"/>
    </location>
</feature>
<proteinExistence type="predicted"/>
<gene>
    <name evidence="2" type="ORF">HA237_03890</name>
</gene>
<dbReference type="AlphaFoldDB" id="A0A7J4IW64"/>
<dbReference type="EMBL" id="DUFG01000018">
    <property type="protein sequence ID" value="HIH08485.1"/>
    <property type="molecule type" value="Genomic_DNA"/>
</dbReference>
<dbReference type="Pfam" id="PF05552">
    <property type="entry name" value="MS_channel_1st_1"/>
    <property type="match status" value="1"/>
</dbReference>
<feature type="transmembrane region" description="Helical" evidence="1">
    <location>
        <begin position="157"/>
        <end position="175"/>
    </location>
</feature>
<accession>A0A7J4IW64</accession>